<dbReference type="Proteomes" id="UP000800094">
    <property type="component" value="Unassembled WGS sequence"/>
</dbReference>
<proteinExistence type="predicted"/>
<keyword evidence="3" id="KW-1185">Reference proteome</keyword>
<evidence type="ECO:0000313" key="3">
    <source>
        <dbReference type="Proteomes" id="UP000800094"/>
    </source>
</evidence>
<keyword evidence="1" id="KW-0812">Transmembrane</keyword>
<gene>
    <name evidence="2" type="ORF">BU26DRAFT_600659</name>
</gene>
<dbReference type="OrthoDB" id="5427664at2759"/>
<feature type="transmembrane region" description="Helical" evidence="1">
    <location>
        <begin position="18"/>
        <end position="38"/>
    </location>
</feature>
<feature type="transmembrane region" description="Helical" evidence="1">
    <location>
        <begin position="236"/>
        <end position="257"/>
    </location>
</feature>
<accession>A0A6A6IX75</accession>
<feature type="transmembrane region" description="Helical" evidence="1">
    <location>
        <begin position="165"/>
        <end position="192"/>
    </location>
</feature>
<organism evidence="2 3">
    <name type="scientific">Trematosphaeria pertusa</name>
    <dbReference type="NCBI Taxonomy" id="390896"/>
    <lineage>
        <taxon>Eukaryota</taxon>
        <taxon>Fungi</taxon>
        <taxon>Dikarya</taxon>
        <taxon>Ascomycota</taxon>
        <taxon>Pezizomycotina</taxon>
        <taxon>Dothideomycetes</taxon>
        <taxon>Pleosporomycetidae</taxon>
        <taxon>Pleosporales</taxon>
        <taxon>Massarineae</taxon>
        <taxon>Trematosphaeriaceae</taxon>
        <taxon>Trematosphaeria</taxon>
    </lineage>
</organism>
<feature type="transmembrane region" description="Helical" evidence="1">
    <location>
        <begin position="76"/>
        <end position="96"/>
    </location>
</feature>
<dbReference type="AlphaFoldDB" id="A0A6A6IX75"/>
<feature type="transmembrane region" description="Helical" evidence="1">
    <location>
        <begin position="269"/>
        <end position="292"/>
    </location>
</feature>
<evidence type="ECO:0000313" key="2">
    <source>
        <dbReference type="EMBL" id="KAF2255079.1"/>
    </source>
</evidence>
<sequence>MGCQIEANPDVTGTGIRASIYTLCIAAGILKVIVNVFAEERSRRDFVRALDSALQVQGLALLFTAIYQTFRSQLTLFHAICVLHLLSLLGFGLTARGKYGHYGLARRIVLWSIKVLLAAAFLAFVAYIWITAPTFGSQPKCNGSTIYVVFFVSIDATNVVFRYTIMALMIAFLISAAFGTALLGLFASICGIRKKNRVVKDRDIKTFMDILSRIRVRDGQLKSDVRWKWVPSQEDLGFMATRTLINVYGVLMLELTISRNDLGSDEREWTFGQIIAIFLLLGVAAEVFNLVLAKIDTKSEEKPDEEEAAQQTQLMIEEHAEHAEEEGEEGSSIPLEIVLPARV</sequence>
<reference evidence="2" key="1">
    <citation type="journal article" date="2020" name="Stud. Mycol.">
        <title>101 Dothideomycetes genomes: a test case for predicting lifestyles and emergence of pathogens.</title>
        <authorList>
            <person name="Haridas S."/>
            <person name="Albert R."/>
            <person name="Binder M."/>
            <person name="Bloem J."/>
            <person name="Labutti K."/>
            <person name="Salamov A."/>
            <person name="Andreopoulos B."/>
            <person name="Baker S."/>
            <person name="Barry K."/>
            <person name="Bills G."/>
            <person name="Bluhm B."/>
            <person name="Cannon C."/>
            <person name="Castanera R."/>
            <person name="Culley D."/>
            <person name="Daum C."/>
            <person name="Ezra D."/>
            <person name="Gonzalez J."/>
            <person name="Henrissat B."/>
            <person name="Kuo A."/>
            <person name="Liang C."/>
            <person name="Lipzen A."/>
            <person name="Lutzoni F."/>
            <person name="Magnuson J."/>
            <person name="Mondo S."/>
            <person name="Nolan M."/>
            <person name="Ohm R."/>
            <person name="Pangilinan J."/>
            <person name="Park H.-J."/>
            <person name="Ramirez L."/>
            <person name="Alfaro M."/>
            <person name="Sun H."/>
            <person name="Tritt A."/>
            <person name="Yoshinaga Y."/>
            <person name="Zwiers L.-H."/>
            <person name="Turgeon B."/>
            <person name="Goodwin S."/>
            <person name="Spatafora J."/>
            <person name="Crous P."/>
            <person name="Grigoriev I."/>
        </authorList>
    </citation>
    <scope>NUCLEOTIDE SEQUENCE</scope>
    <source>
        <strain evidence="2">CBS 122368</strain>
    </source>
</reference>
<keyword evidence="1" id="KW-1133">Transmembrane helix</keyword>
<protein>
    <submittedName>
        <fullName evidence="2">Uncharacterized protein</fullName>
    </submittedName>
</protein>
<feature type="transmembrane region" description="Helical" evidence="1">
    <location>
        <begin position="108"/>
        <end position="130"/>
    </location>
</feature>
<name>A0A6A6IX75_9PLEO</name>
<dbReference type="EMBL" id="ML987190">
    <property type="protein sequence ID" value="KAF2255079.1"/>
    <property type="molecule type" value="Genomic_DNA"/>
</dbReference>
<dbReference type="RefSeq" id="XP_033690083.1">
    <property type="nucleotide sequence ID" value="XM_033835187.1"/>
</dbReference>
<keyword evidence="1" id="KW-0472">Membrane</keyword>
<dbReference type="GeneID" id="54588517"/>
<evidence type="ECO:0000256" key="1">
    <source>
        <dbReference type="SAM" id="Phobius"/>
    </source>
</evidence>